<evidence type="ECO:0000313" key="2">
    <source>
        <dbReference type="Proteomes" id="UP001432202"/>
    </source>
</evidence>
<dbReference type="InterPro" id="IPR012440">
    <property type="entry name" value="DUF1641"/>
</dbReference>
<protein>
    <submittedName>
        <fullName evidence="1">DUF1641 domain-containing protein</fullName>
    </submittedName>
</protein>
<gene>
    <name evidence="1" type="ORF">V6M85_05155</name>
</gene>
<dbReference type="Pfam" id="PF07849">
    <property type="entry name" value="DUF1641"/>
    <property type="match status" value="1"/>
</dbReference>
<dbReference type="EMBL" id="CP146016">
    <property type="protein sequence ID" value="WWQ61770.1"/>
    <property type="molecule type" value="Genomic_DNA"/>
</dbReference>
<sequence>MYKLLKDPDIQRGLGVVVSVLKHIGKLYVAENGLAYEVEKNG</sequence>
<dbReference type="AlphaFoldDB" id="A0AAX4L4M7"/>
<dbReference type="RefSeq" id="WP_338604614.1">
    <property type="nucleotide sequence ID" value="NZ_CP146016.1"/>
</dbReference>
<keyword evidence="2" id="KW-1185">Reference proteome</keyword>
<organism evidence="1 2">
    <name type="scientific">Sulfolobus tengchongensis</name>
    <dbReference type="NCBI Taxonomy" id="207809"/>
    <lineage>
        <taxon>Archaea</taxon>
        <taxon>Thermoproteota</taxon>
        <taxon>Thermoprotei</taxon>
        <taxon>Sulfolobales</taxon>
        <taxon>Sulfolobaceae</taxon>
        <taxon>Sulfolobus</taxon>
    </lineage>
</organism>
<dbReference type="GeneID" id="89336133"/>
<evidence type="ECO:0000313" key="1">
    <source>
        <dbReference type="EMBL" id="WWQ61770.1"/>
    </source>
</evidence>
<proteinExistence type="predicted"/>
<dbReference type="Proteomes" id="UP001432202">
    <property type="component" value="Chromosome"/>
</dbReference>
<name>A0AAX4L4M7_9CREN</name>
<accession>A0AAX4L4M7</accession>
<reference evidence="1 2" key="1">
    <citation type="submission" date="2024-02" db="EMBL/GenBank/DDBJ databases">
        <title>STSV induces naive adaptation in Sulfolobus.</title>
        <authorList>
            <person name="Xiang X."/>
            <person name="Song M."/>
        </authorList>
    </citation>
    <scope>NUCLEOTIDE SEQUENCE [LARGE SCALE GENOMIC DNA]</scope>
    <source>
        <strain evidence="1 2">RT2</strain>
    </source>
</reference>